<protein>
    <submittedName>
        <fullName evidence="2">Uncharacterized protein</fullName>
    </submittedName>
</protein>
<name>A0AAV3RHA5_LITER</name>
<accession>A0AAV3RHA5</accession>
<keyword evidence="3" id="KW-1185">Reference proteome</keyword>
<dbReference type="AlphaFoldDB" id="A0AAV3RHA5"/>
<dbReference type="Proteomes" id="UP001454036">
    <property type="component" value="Unassembled WGS sequence"/>
</dbReference>
<comment type="caution">
    <text evidence="2">The sequence shown here is derived from an EMBL/GenBank/DDBJ whole genome shotgun (WGS) entry which is preliminary data.</text>
</comment>
<sequence length="113" mass="12738">MLNTLKERAKAQEAEKRRSAELGEPESNFDEDRPIEAEASNDDVEVNPTVKHSACEFRPKIDDSQSSREPTLAKFLSTKKGGRIKRVLRKQGAPVTFLRKETPPPVTEDEDNC</sequence>
<gene>
    <name evidence="2" type="ORF">LIER_41970</name>
</gene>
<feature type="region of interest" description="Disordered" evidence="1">
    <location>
        <begin position="1"/>
        <end position="49"/>
    </location>
</feature>
<dbReference type="EMBL" id="BAABME010027557">
    <property type="protein sequence ID" value="GAA0175762.1"/>
    <property type="molecule type" value="Genomic_DNA"/>
</dbReference>
<evidence type="ECO:0000313" key="2">
    <source>
        <dbReference type="EMBL" id="GAA0175762.1"/>
    </source>
</evidence>
<evidence type="ECO:0000313" key="3">
    <source>
        <dbReference type="Proteomes" id="UP001454036"/>
    </source>
</evidence>
<evidence type="ECO:0000256" key="1">
    <source>
        <dbReference type="SAM" id="MobiDB-lite"/>
    </source>
</evidence>
<feature type="compositionally biased region" description="Basic and acidic residues" evidence="1">
    <location>
        <begin position="1"/>
        <end position="21"/>
    </location>
</feature>
<proteinExistence type="predicted"/>
<organism evidence="2 3">
    <name type="scientific">Lithospermum erythrorhizon</name>
    <name type="common">Purple gromwell</name>
    <name type="synonym">Lithospermum officinale var. erythrorhizon</name>
    <dbReference type="NCBI Taxonomy" id="34254"/>
    <lineage>
        <taxon>Eukaryota</taxon>
        <taxon>Viridiplantae</taxon>
        <taxon>Streptophyta</taxon>
        <taxon>Embryophyta</taxon>
        <taxon>Tracheophyta</taxon>
        <taxon>Spermatophyta</taxon>
        <taxon>Magnoliopsida</taxon>
        <taxon>eudicotyledons</taxon>
        <taxon>Gunneridae</taxon>
        <taxon>Pentapetalae</taxon>
        <taxon>asterids</taxon>
        <taxon>lamiids</taxon>
        <taxon>Boraginales</taxon>
        <taxon>Boraginaceae</taxon>
        <taxon>Boraginoideae</taxon>
        <taxon>Lithospermeae</taxon>
        <taxon>Lithospermum</taxon>
    </lineage>
</organism>
<reference evidence="2 3" key="1">
    <citation type="submission" date="2024-01" db="EMBL/GenBank/DDBJ databases">
        <title>The complete chloroplast genome sequence of Lithospermum erythrorhizon: insights into the phylogenetic relationship among Boraginaceae species and the maternal lineages of purple gromwells.</title>
        <authorList>
            <person name="Okada T."/>
            <person name="Watanabe K."/>
        </authorList>
    </citation>
    <scope>NUCLEOTIDE SEQUENCE [LARGE SCALE GENOMIC DNA]</scope>
</reference>